<dbReference type="PIRSF" id="PIRSF005096">
    <property type="entry name" value="GALM"/>
    <property type="match status" value="1"/>
</dbReference>
<evidence type="ECO:0000313" key="10">
    <source>
        <dbReference type="Proteomes" id="UP000051442"/>
    </source>
</evidence>
<dbReference type="InterPro" id="IPR011013">
    <property type="entry name" value="Gal_mutarotase_sf_dom"/>
</dbReference>
<evidence type="ECO:0000256" key="5">
    <source>
        <dbReference type="PIRNR" id="PIRNR005096"/>
    </source>
</evidence>
<dbReference type="GO" id="GO:0004034">
    <property type="term" value="F:aldose 1-epimerase activity"/>
    <property type="evidence" value="ECO:0007669"/>
    <property type="project" value="TreeGrafter"/>
</dbReference>
<keyword evidence="4 5" id="KW-0119">Carbohydrate metabolism</keyword>
<dbReference type="PANTHER" id="PTHR10091:SF0">
    <property type="entry name" value="GALACTOSE MUTAROTASE"/>
    <property type="match status" value="1"/>
</dbReference>
<comment type="caution">
    <text evidence="9">The sequence shown here is derived from an EMBL/GenBank/DDBJ whole genome shotgun (WGS) entry which is preliminary data.</text>
</comment>
<evidence type="ECO:0000256" key="1">
    <source>
        <dbReference type="ARBA" id="ARBA00005028"/>
    </source>
</evidence>
<accession>A0A0R2FEJ0</accession>
<protein>
    <recommendedName>
        <fullName evidence="5">Maltose epimerase</fullName>
        <ecNumber evidence="5">5.1.3.21</ecNumber>
    </recommendedName>
</protein>
<dbReference type="InterPro" id="IPR014718">
    <property type="entry name" value="GH-type_carb-bd"/>
</dbReference>
<gene>
    <name evidence="9" type="ORF">FD14_GL000195</name>
</gene>
<dbReference type="PATRIC" id="fig|1423804.4.peg.211"/>
<dbReference type="Pfam" id="PF01263">
    <property type="entry name" value="Aldose_epim"/>
    <property type="match status" value="1"/>
</dbReference>
<keyword evidence="10" id="KW-1185">Reference proteome</keyword>
<dbReference type="PANTHER" id="PTHR10091">
    <property type="entry name" value="ALDOSE-1-EPIMERASE"/>
    <property type="match status" value="1"/>
</dbReference>
<keyword evidence="3 5" id="KW-0413">Isomerase</keyword>
<name>A0A0R2FEJ0_9LACO</name>
<feature type="active site" description="Proton donor" evidence="6">
    <location>
        <position position="178"/>
    </location>
</feature>
<dbReference type="STRING" id="1423804.FD14_GL000195"/>
<dbReference type="GO" id="GO:0050558">
    <property type="term" value="F:maltose epimerase activity"/>
    <property type="evidence" value="ECO:0007669"/>
    <property type="project" value="UniProtKB-EC"/>
</dbReference>
<dbReference type="InterPro" id="IPR015443">
    <property type="entry name" value="Aldose_1-epimerase"/>
</dbReference>
<feature type="active site" description="Proton acceptor" evidence="6">
    <location>
        <position position="309"/>
    </location>
</feature>
<dbReference type="GO" id="GO:0005737">
    <property type="term" value="C:cytoplasm"/>
    <property type="evidence" value="ECO:0007669"/>
    <property type="project" value="TreeGrafter"/>
</dbReference>
<evidence type="ECO:0000256" key="3">
    <source>
        <dbReference type="ARBA" id="ARBA00023235"/>
    </source>
</evidence>
<dbReference type="Proteomes" id="UP000051442">
    <property type="component" value="Unassembled WGS sequence"/>
</dbReference>
<dbReference type="GO" id="GO:0033499">
    <property type="term" value="P:galactose catabolic process via UDP-galactose, Leloir pathway"/>
    <property type="evidence" value="ECO:0007669"/>
    <property type="project" value="TreeGrafter"/>
</dbReference>
<dbReference type="EMBL" id="AYZM01000061">
    <property type="protein sequence ID" value="KRN25787.1"/>
    <property type="molecule type" value="Genomic_DNA"/>
</dbReference>
<dbReference type="InterPro" id="IPR047215">
    <property type="entry name" value="Galactose_mutarotase-like"/>
</dbReference>
<dbReference type="Gene3D" id="2.70.98.10">
    <property type="match status" value="1"/>
</dbReference>
<proteinExistence type="inferred from homology"/>
<feature type="binding site" evidence="7">
    <location>
        <position position="246"/>
    </location>
    <ligand>
        <name>beta-D-galactose</name>
        <dbReference type="ChEBI" id="CHEBI:27667"/>
    </ligand>
</feature>
<evidence type="ECO:0000256" key="4">
    <source>
        <dbReference type="ARBA" id="ARBA00023277"/>
    </source>
</evidence>
<feature type="binding site" evidence="8">
    <location>
        <begin position="178"/>
        <end position="180"/>
    </location>
    <ligand>
        <name>beta-D-galactose</name>
        <dbReference type="ChEBI" id="CHEBI:27667"/>
    </ligand>
</feature>
<comment type="function">
    <text evidence="5">Catalyzes the interconversion of alpha and beta anomers of maltose.</text>
</comment>
<dbReference type="OrthoDB" id="9779408at2"/>
<dbReference type="EC" id="5.1.3.21" evidence="5"/>
<dbReference type="RefSeq" id="WP_054735865.1">
    <property type="nucleotide sequence ID" value="NZ_AYZM01000061.1"/>
</dbReference>
<dbReference type="SUPFAM" id="SSF74650">
    <property type="entry name" value="Galactose mutarotase-like"/>
    <property type="match status" value="1"/>
</dbReference>
<comment type="pathway">
    <text evidence="1 5">Carbohydrate metabolism; hexose metabolism.</text>
</comment>
<dbReference type="CDD" id="cd09019">
    <property type="entry name" value="galactose_mutarotase_like"/>
    <property type="match status" value="1"/>
</dbReference>
<evidence type="ECO:0000256" key="8">
    <source>
        <dbReference type="PIRSR" id="PIRSR005096-3"/>
    </source>
</evidence>
<evidence type="ECO:0000256" key="7">
    <source>
        <dbReference type="PIRSR" id="PIRSR005096-2"/>
    </source>
</evidence>
<comment type="catalytic activity">
    <reaction evidence="5">
        <text>alpha-maltose = beta-maltose</text>
        <dbReference type="Rhea" id="RHEA:21228"/>
        <dbReference type="ChEBI" id="CHEBI:18147"/>
        <dbReference type="ChEBI" id="CHEBI:18167"/>
        <dbReference type="EC" id="5.1.3.21"/>
    </reaction>
</comment>
<organism evidence="9 10">
    <name type="scientific">Secundilactobacillus similis DSM 23365 = JCM 2765</name>
    <dbReference type="NCBI Taxonomy" id="1423804"/>
    <lineage>
        <taxon>Bacteria</taxon>
        <taxon>Bacillati</taxon>
        <taxon>Bacillota</taxon>
        <taxon>Bacilli</taxon>
        <taxon>Lactobacillales</taxon>
        <taxon>Lactobacillaceae</taxon>
        <taxon>Secundilactobacillus</taxon>
    </lineage>
</organism>
<dbReference type="UniPathway" id="UPA00242"/>
<reference evidence="9 10" key="1">
    <citation type="journal article" date="2015" name="Genome Announc.">
        <title>Expanding the biotechnology potential of lactobacilli through comparative genomics of 213 strains and associated genera.</title>
        <authorList>
            <person name="Sun Z."/>
            <person name="Harris H.M."/>
            <person name="McCann A."/>
            <person name="Guo C."/>
            <person name="Argimon S."/>
            <person name="Zhang W."/>
            <person name="Yang X."/>
            <person name="Jeffery I.B."/>
            <person name="Cooney J.C."/>
            <person name="Kagawa T.F."/>
            <person name="Liu W."/>
            <person name="Song Y."/>
            <person name="Salvetti E."/>
            <person name="Wrobel A."/>
            <person name="Rasinkangas P."/>
            <person name="Parkhill J."/>
            <person name="Rea M.C."/>
            <person name="O'Sullivan O."/>
            <person name="Ritari J."/>
            <person name="Douillard F.P."/>
            <person name="Paul Ross R."/>
            <person name="Yang R."/>
            <person name="Briner A.E."/>
            <person name="Felis G.E."/>
            <person name="de Vos W.M."/>
            <person name="Barrangou R."/>
            <person name="Klaenhammer T.R."/>
            <person name="Caufield P.W."/>
            <person name="Cui Y."/>
            <person name="Zhang H."/>
            <person name="O'Toole P.W."/>
        </authorList>
    </citation>
    <scope>NUCLEOTIDE SEQUENCE [LARGE SCALE GENOMIC DNA]</scope>
    <source>
        <strain evidence="9 10">DSM 23365</strain>
    </source>
</reference>
<dbReference type="InterPro" id="IPR008183">
    <property type="entry name" value="Aldose_1/G6P_1-epimerase"/>
</dbReference>
<evidence type="ECO:0000256" key="6">
    <source>
        <dbReference type="PIRSR" id="PIRSR005096-1"/>
    </source>
</evidence>
<evidence type="ECO:0000313" key="9">
    <source>
        <dbReference type="EMBL" id="KRN25787.1"/>
    </source>
</evidence>
<dbReference type="GO" id="GO:0030246">
    <property type="term" value="F:carbohydrate binding"/>
    <property type="evidence" value="ECO:0007669"/>
    <property type="project" value="InterPro"/>
</dbReference>
<comment type="similarity">
    <text evidence="2 5">Belongs to the aldose epimerase family.</text>
</comment>
<dbReference type="GO" id="GO:0006006">
    <property type="term" value="P:glucose metabolic process"/>
    <property type="evidence" value="ECO:0007669"/>
    <property type="project" value="TreeGrafter"/>
</dbReference>
<sequence length="344" mass="37311">MKAFQEVFDQYQGHDVTAFHLENDNGVSAVILSQGGIIREMNLPTKDGSTQNILLAYPTTADYYSNPFYVNMIIGTAAGRIKNGEFTIDGKTTKVAPNEGNNTLHGGPNGFNTANWTGAVASNDEAATLTLTHHFEAGEGDFPTIDVAATYTLTNDNILSVGFAAQSETPTIFNPTYHTYFNVAGSETVKDQVLQLNSPRHLDVDGEKIPTGKFLDNTNTPFDFQTPVTLGSAIDQMQDTDEKGFDDIFEVVPDAQTQAIAKLSDPESGRAVTLHSSRNGLIVFTANSFTPDMALTLGAGKPYEGVALEAQNLSDATRFDDFGDDYVLMPGEHKVYAIGYQFEF</sequence>
<evidence type="ECO:0000256" key="2">
    <source>
        <dbReference type="ARBA" id="ARBA00006206"/>
    </source>
</evidence>
<dbReference type="AlphaFoldDB" id="A0A0R2FEJ0"/>